<feature type="transmembrane region" description="Helical" evidence="1">
    <location>
        <begin position="41"/>
        <end position="60"/>
    </location>
</feature>
<keyword evidence="1" id="KW-1133">Transmembrane helix</keyword>
<gene>
    <name evidence="2" type="ORF">BAA01_01325</name>
</gene>
<dbReference type="Proteomes" id="UP000196475">
    <property type="component" value="Unassembled WGS sequence"/>
</dbReference>
<accession>A0A1Y3PIQ6</accession>
<keyword evidence="1" id="KW-0472">Membrane</keyword>
<reference evidence="3" key="1">
    <citation type="submission" date="2016-06" db="EMBL/GenBank/DDBJ databases">
        <authorList>
            <person name="Nascimento L."/>
            <person name="Pereira R.V."/>
            <person name="Martins L.F."/>
            <person name="Quaggio R.B."/>
            <person name="Silva A.M."/>
            <person name="Setubal J.C."/>
        </authorList>
    </citation>
    <scope>NUCLEOTIDE SEQUENCE [LARGE SCALE GENOMIC DNA]</scope>
</reference>
<protein>
    <recommendedName>
        <fullName evidence="4">DUF3311 domain-containing protein</fullName>
    </recommendedName>
</protein>
<evidence type="ECO:0000313" key="3">
    <source>
        <dbReference type="Proteomes" id="UP000196475"/>
    </source>
</evidence>
<evidence type="ECO:0008006" key="4">
    <source>
        <dbReference type="Google" id="ProtNLM"/>
    </source>
</evidence>
<organism evidence="2 3">
    <name type="scientific">Bacillus thermozeamaize</name>
    <dbReference type="NCBI Taxonomy" id="230954"/>
    <lineage>
        <taxon>Bacteria</taxon>
        <taxon>Bacillati</taxon>
        <taxon>Bacillota</taxon>
        <taxon>Bacilli</taxon>
        <taxon>Bacillales</taxon>
        <taxon>Bacillaceae</taxon>
        <taxon>Bacillus</taxon>
    </lineage>
</organism>
<name>A0A1Y3PIQ6_9BACI</name>
<keyword evidence="1" id="KW-0812">Transmembrane</keyword>
<evidence type="ECO:0000313" key="2">
    <source>
        <dbReference type="EMBL" id="OUM86027.1"/>
    </source>
</evidence>
<dbReference type="AlphaFoldDB" id="A0A1Y3PIQ6"/>
<dbReference type="EMBL" id="LZRT01000094">
    <property type="protein sequence ID" value="OUM86027.1"/>
    <property type="molecule type" value="Genomic_DNA"/>
</dbReference>
<comment type="caution">
    <text evidence="2">The sequence shown here is derived from an EMBL/GenBank/DDBJ whole genome shotgun (WGS) entry which is preliminary data.</text>
</comment>
<evidence type="ECO:0000256" key="1">
    <source>
        <dbReference type="SAM" id="Phobius"/>
    </source>
</evidence>
<sequence>MFISQRDKIWLLVAVLWAILFLGPGLLLFNFDVTVFGMPLLWVGAIFGWLTGIVLVYVAGYKLSCTNVEIPEEHYEKPYEVSSSDGFKA</sequence>
<proteinExistence type="predicted"/>
<feature type="transmembrane region" description="Helical" evidence="1">
    <location>
        <begin position="9"/>
        <end position="29"/>
    </location>
</feature>